<dbReference type="EMBL" id="JAFMPY010000004">
    <property type="protein sequence ID" value="MBO0902834.1"/>
    <property type="molecule type" value="Genomic_DNA"/>
</dbReference>
<gene>
    <name evidence="3" type="ORF">J1C47_04220</name>
</gene>
<evidence type="ECO:0000256" key="2">
    <source>
        <dbReference type="ARBA" id="ARBA00022764"/>
    </source>
</evidence>
<dbReference type="Pfam" id="PF13416">
    <property type="entry name" value="SBP_bac_8"/>
    <property type="match status" value="1"/>
</dbReference>
<dbReference type="PROSITE" id="PS51318">
    <property type="entry name" value="TAT"/>
    <property type="match status" value="1"/>
</dbReference>
<sequence length="410" mass="44998">MTSRSIDRRKLLKRTAGAMALAIGGGTPFLNARAAFAQAKDLAAESLRTTGLSVTVQDRILQDFKQKSGVGSVSGTAATYPDAQTKILSGSSDYDCWEIIGERLPAITMTDHAEPIPAANLKNWANIRDTFTKVDPKWDRSAQIVGQIWTDENQTDLWMVPAVYNYDSIGYNPDLVSDEEANTWTAIFDDKFKGKSGLNTDPLIAFGQAILAMNSLGLSEVPNPGNPSTDQIDEASKFLISKKKGGQFRALWGDFGELVNLLASGEMVVCDAWQPAVMAVKAQGKACKYAVPKEGYRAWAIGPAMLKGTPNADAVTAYADYWLSGEPGITVSEQGYYSPSTNIKDVMDPKKYAFWYEGKPWDGPAERGIEPGDLRDGGSLETRAANVAYWHQWPDEYDYLIQKWDEFLNA</sequence>
<reference evidence="3 4" key="1">
    <citation type="submission" date="2021-03" db="EMBL/GenBank/DDBJ databases">
        <title>Whole genome sequence of Jiella sp. MQZ13P-4.</title>
        <authorList>
            <person name="Tuo L."/>
        </authorList>
    </citation>
    <scope>NUCLEOTIDE SEQUENCE [LARGE SCALE GENOMIC DNA]</scope>
    <source>
        <strain evidence="3 4">MQZ13P-4</strain>
    </source>
</reference>
<name>A0ABS3IZI6_9HYPH</name>
<protein>
    <submittedName>
        <fullName evidence="3">Extracellular solute-binding protein</fullName>
    </submittedName>
</protein>
<accession>A0ABS3IZI6</accession>
<dbReference type="InterPro" id="IPR006311">
    <property type="entry name" value="TAT_signal"/>
</dbReference>
<comment type="caution">
    <text evidence="3">The sequence shown here is derived from an EMBL/GenBank/DDBJ whole genome shotgun (WGS) entry which is preliminary data.</text>
</comment>
<dbReference type="Gene3D" id="3.40.190.10">
    <property type="entry name" value="Periplasmic binding protein-like II"/>
    <property type="match status" value="2"/>
</dbReference>
<dbReference type="RefSeq" id="WP_207349486.1">
    <property type="nucleotide sequence ID" value="NZ_JAFMPY010000004.1"/>
</dbReference>
<organism evidence="3 4">
    <name type="scientific">Jiella sonneratiae</name>
    <dbReference type="NCBI Taxonomy" id="2816856"/>
    <lineage>
        <taxon>Bacteria</taxon>
        <taxon>Pseudomonadati</taxon>
        <taxon>Pseudomonadota</taxon>
        <taxon>Alphaproteobacteria</taxon>
        <taxon>Hyphomicrobiales</taxon>
        <taxon>Aurantimonadaceae</taxon>
        <taxon>Jiella</taxon>
    </lineage>
</organism>
<dbReference type="Proteomes" id="UP000664288">
    <property type="component" value="Unassembled WGS sequence"/>
</dbReference>
<proteinExistence type="predicted"/>
<evidence type="ECO:0000313" key="4">
    <source>
        <dbReference type="Proteomes" id="UP000664288"/>
    </source>
</evidence>
<keyword evidence="1" id="KW-0732">Signal</keyword>
<evidence type="ECO:0000313" key="3">
    <source>
        <dbReference type="EMBL" id="MBO0902834.1"/>
    </source>
</evidence>
<dbReference type="InterPro" id="IPR006059">
    <property type="entry name" value="SBP"/>
</dbReference>
<dbReference type="PANTHER" id="PTHR30222">
    <property type="entry name" value="SPERMIDINE/PUTRESCINE-BINDING PERIPLASMIC PROTEIN"/>
    <property type="match status" value="1"/>
</dbReference>
<dbReference type="SUPFAM" id="SSF53850">
    <property type="entry name" value="Periplasmic binding protein-like II"/>
    <property type="match status" value="1"/>
</dbReference>
<evidence type="ECO:0000256" key="1">
    <source>
        <dbReference type="ARBA" id="ARBA00022729"/>
    </source>
</evidence>
<keyword evidence="2" id="KW-0574">Periplasm</keyword>
<dbReference type="PANTHER" id="PTHR30222:SF17">
    <property type="entry name" value="SPERMIDINE_PUTRESCINE-BINDING PERIPLASMIC PROTEIN"/>
    <property type="match status" value="1"/>
</dbReference>
<keyword evidence="4" id="KW-1185">Reference proteome</keyword>